<dbReference type="CDD" id="cd00430">
    <property type="entry name" value="PLPDE_III_AR"/>
    <property type="match status" value="1"/>
</dbReference>
<dbReference type="SMART" id="SM01005">
    <property type="entry name" value="Ala_racemase_C"/>
    <property type="match status" value="1"/>
</dbReference>
<dbReference type="InterPro" id="IPR001608">
    <property type="entry name" value="Ala_racemase_N"/>
</dbReference>
<dbReference type="InterPro" id="IPR000821">
    <property type="entry name" value="Ala_racemase"/>
</dbReference>
<evidence type="ECO:0000256" key="7">
    <source>
        <dbReference type="PIRSR" id="PIRSR600821-52"/>
    </source>
</evidence>
<dbReference type="InterPro" id="IPR011079">
    <property type="entry name" value="Ala_racemase_C"/>
</dbReference>
<evidence type="ECO:0000256" key="2">
    <source>
        <dbReference type="ARBA" id="ARBA00001933"/>
    </source>
</evidence>
<feature type="binding site" evidence="5 7">
    <location>
        <position position="137"/>
    </location>
    <ligand>
        <name>substrate</name>
    </ligand>
</feature>
<dbReference type="PANTHER" id="PTHR30511:SF0">
    <property type="entry name" value="ALANINE RACEMASE, CATABOLIC-RELATED"/>
    <property type="match status" value="1"/>
</dbReference>
<dbReference type="FunFam" id="3.20.20.10:FF:000002">
    <property type="entry name" value="Alanine racemase"/>
    <property type="match status" value="1"/>
</dbReference>
<dbReference type="PROSITE" id="PS00395">
    <property type="entry name" value="ALANINE_RACEMASE"/>
    <property type="match status" value="1"/>
</dbReference>
<dbReference type="SUPFAM" id="SSF51419">
    <property type="entry name" value="PLP-binding barrel"/>
    <property type="match status" value="1"/>
</dbReference>
<keyword evidence="3 5" id="KW-0663">Pyridoxal phosphate</keyword>
<dbReference type="EMBL" id="JAWJAV010000002">
    <property type="protein sequence ID" value="MDV2620677.1"/>
    <property type="molecule type" value="Genomic_DNA"/>
</dbReference>
<sequence>MVEGWHRASRLVVDAAAIRQNVKKEIERLDPQSELFAVIKADAYGHGLIPVARYTEQAGATGFCVAILDEALTLREAGFAEPILVLGITNVKWAALAAEKNVSLTVGDVEWLTKAAPQLTAEHPLKVHLALDTGMGRIGFQESDGLNQAAELLTNDPRFVFEGVFTHFATADEKDPTYFNLQVDRFHKLVDTLPEKPRYVHVSNTATSLWHAACNGNLIRFGVGIYGMNPSGTVLEPPYDLQPAMTLESQLSFSKLLKKGRSVSYGATYTAEQDEWIGTVPIGYADGYPRCLQGFHVLVDGHFCEIVGRVCMDQLMIRLPHEYPAGTSVILAGKSQGKSISMTDIADYAGTINYEITCGFTERIPRVYKNNDIVK</sequence>
<evidence type="ECO:0000313" key="10">
    <source>
        <dbReference type="Proteomes" id="UP001280897"/>
    </source>
</evidence>
<feature type="active site" description="Proton acceptor; specific for D-alanine" evidence="5">
    <location>
        <position position="40"/>
    </location>
</feature>
<dbReference type="RefSeq" id="WP_005918998.1">
    <property type="nucleotide sequence ID" value="NZ_BJMF01000001.1"/>
</dbReference>
<dbReference type="Pfam" id="PF01168">
    <property type="entry name" value="Ala_racemase_N"/>
    <property type="match status" value="1"/>
</dbReference>
<comment type="pathway">
    <text evidence="5">Amino-acid biosynthesis; D-alanine biosynthesis; D-alanine from L-alanine: step 1/1.</text>
</comment>
<name>A0AAW8YEU2_PEDAC</name>
<protein>
    <recommendedName>
        <fullName evidence="5">Alanine racemase</fullName>
        <ecNumber evidence="5">5.1.1.1</ecNumber>
    </recommendedName>
</protein>
<dbReference type="EC" id="5.1.1.1" evidence="5"/>
<dbReference type="GO" id="GO:0005829">
    <property type="term" value="C:cytosol"/>
    <property type="evidence" value="ECO:0007669"/>
    <property type="project" value="TreeGrafter"/>
</dbReference>
<reference evidence="9" key="1">
    <citation type="journal article" date="2023" name="PeerJ">
        <title>Selection and evaluation of lactic acid bacteria from chicken feces in Thailand as potential probiotics.</title>
        <authorList>
            <person name="Khurajog B."/>
            <person name="Disastra Y."/>
            <person name="Lawwyne L.D."/>
            <person name="Sirichokchatchawan W."/>
            <person name="Niyomtham W."/>
            <person name="Yindee J."/>
            <person name="Hampson D.J."/>
            <person name="Prapasarakul N."/>
        </authorList>
    </citation>
    <scope>NUCLEOTIDE SEQUENCE</scope>
    <source>
        <strain evidence="9">BF9</strain>
    </source>
</reference>
<dbReference type="Proteomes" id="UP001280897">
    <property type="component" value="Unassembled WGS sequence"/>
</dbReference>
<dbReference type="HAMAP" id="MF_01201">
    <property type="entry name" value="Ala_racemase"/>
    <property type="match status" value="1"/>
</dbReference>
<dbReference type="GO" id="GO:0009252">
    <property type="term" value="P:peptidoglycan biosynthetic process"/>
    <property type="evidence" value="ECO:0007669"/>
    <property type="project" value="TreeGrafter"/>
</dbReference>
<feature type="active site" description="Proton acceptor; specific for L-alanine" evidence="5">
    <location>
        <position position="265"/>
    </location>
</feature>
<dbReference type="PRINTS" id="PR00992">
    <property type="entry name" value="ALARACEMASE"/>
</dbReference>
<evidence type="ECO:0000259" key="8">
    <source>
        <dbReference type="SMART" id="SM01005"/>
    </source>
</evidence>
<evidence type="ECO:0000313" key="9">
    <source>
        <dbReference type="EMBL" id="MDV2620677.1"/>
    </source>
</evidence>
<dbReference type="GO" id="GO:0030632">
    <property type="term" value="P:D-alanine biosynthetic process"/>
    <property type="evidence" value="ECO:0007669"/>
    <property type="project" value="UniProtKB-UniRule"/>
</dbReference>
<comment type="function">
    <text evidence="5">Catalyzes the interconversion of L-alanine and D-alanine. May also act on other amino acids.</text>
</comment>
<dbReference type="GO" id="GO:0030170">
    <property type="term" value="F:pyridoxal phosphate binding"/>
    <property type="evidence" value="ECO:0007669"/>
    <property type="project" value="UniProtKB-UniRule"/>
</dbReference>
<comment type="similarity">
    <text evidence="5">Belongs to the alanine racemase family.</text>
</comment>
<dbReference type="Gene3D" id="3.20.20.10">
    <property type="entry name" value="Alanine racemase"/>
    <property type="match status" value="1"/>
</dbReference>
<evidence type="ECO:0000256" key="3">
    <source>
        <dbReference type="ARBA" id="ARBA00022898"/>
    </source>
</evidence>
<evidence type="ECO:0000256" key="5">
    <source>
        <dbReference type="HAMAP-Rule" id="MF_01201"/>
    </source>
</evidence>
<feature type="domain" description="Alanine racemase C-terminal" evidence="8">
    <location>
        <begin position="244"/>
        <end position="369"/>
    </location>
</feature>
<gene>
    <name evidence="9" type="primary">alr</name>
    <name evidence="9" type="ORF">R0G89_02895</name>
</gene>
<dbReference type="InterPro" id="IPR020622">
    <property type="entry name" value="Ala_racemase_pyridoxalP-BS"/>
</dbReference>
<dbReference type="SUPFAM" id="SSF50621">
    <property type="entry name" value="Alanine racemase C-terminal domain-like"/>
    <property type="match status" value="1"/>
</dbReference>
<dbReference type="PANTHER" id="PTHR30511">
    <property type="entry name" value="ALANINE RACEMASE"/>
    <property type="match status" value="1"/>
</dbReference>
<feature type="binding site" evidence="5 7">
    <location>
        <position position="312"/>
    </location>
    <ligand>
        <name>substrate</name>
    </ligand>
</feature>
<dbReference type="InterPro" id="IPR009006">
    <property type="entry name" value="Ala_racemase/Decarboxylase_C"/>
</dbReference>
<dbReference type="Pfam" id="PF00842">
    <property type="entry name" value="Ala_racemase_C"/>
    <property type="match status" value="1"/>
</dbReference>
<feature type="modified residue" description="N6-(pyridoxal phosphate)lysine" evidence="5 6">
    <location>
        <position position="40"/>
    </location>
</feature>
<comment type="catalytic activity">
    <reaction evidence="1 5">
        <text>L-alanine = D-alanine</text>
        <dbReference type="Rhea" id="RHEA:20249"/>
        <dbReference type="ChEBI" id="CHEBI:57416"/>
        <dbReference type="ChEBI" id="CHEBI:57972"/>
        <dbReference type="EC" id="5.1.1.1"/>
    </reaction>
</comment>
<dbReference type="NCBIfam" id="TIGR00492">
    <property type="entry name" value="alr"/>
    <property type="match status" value="1"/>
</dbReference>
<dbReference type="FunFam" id="2.40.37.10:FF:000006">
    <property type="entry name" value="Alanine racemase"/>
    <property type="match status" value="1"/>
</dbReference>
<dbReference type="GO" id="GO:0008784">
    <property type="term" value="F:alanine racemase activity"/>
    <property type="evidence" value="ECO:0007669"/>
    <property type="project" value="UniProtKB-UniRule"/>
</dbReference>
<evidence type="ECO:0000256" key="6">
    <source>
        <dbReference type="PIRSR" id="PIRSR600821-50"/>
    </source>
</evidence>
<reference evidence="9" key="2">
    <citation type="submission" date="2023-10" db="EMBL/GenBank/DDBJ databases">
        <authorList>
            <person name="Khurajog B."/>
        </authorList>
    </citation>
    <scope>NUCLEOTIDE SEQUENCE</scope>
    <source>
        <strain evidence="9">BF9</strain>
    </source>
</reference>
<dbReference type="AlphaFoldDB" id="A0AAW8YEU2"/>
<organism evidence="9 10">
    <name type="scientific">Pediococcus acidilactici</name>
    <dbReference type="NCBI Taxonomy" id="1254"/>
    <lineage>
        <taxon>Bacteria</taxon>
        <taxon>Bacillati</taxon>
        <taxon>Bacillota</taxon>
        <taxon>Bacilli</taxon>
        <taxon>Lactobacillales</taxon>
        <taxon>Lactobacillaceae</taxon>
        <taxon>Pediococcus</taxon>
        <taxon>Pediococcus acidilactici group</taxon>
    </lineage>
</organism>
<accession>A0AAW8YEU2</accession>
<dbReference type="InterPro" id="IPR029066">
    <property type="entry name" value="PLP-binding_barrel"/>
</dbReference>
<keyword evidence="4 5" id="KW-0413">Isomerase</keyword>
<evidence type="ECO:0000256" key="1">
    <source>
        <dbReference type="ARBA" id="ARBA00000316"/>
    </source>
</evidence>
<proteinExistence type="inferred from homology"/>
<dbReference type="Gene3D" id="2.40.37.10">
    <property type="entry name" value="Lyase, Ornithine Decarboxylase, Chain A, domain 1"/>
    <property type="match status" value="1"/>
</dbReference>
<comment type="caution">
    <text evidence="9">The sequence shown here is derived from an EMBL/GenBank/DDBJ whole genome shotgun (WGS) entry which is preliminary data.</text>
</comment>
<comment type="cofactor">
    <cofactor evidence="2 5 6">
        <name>pyridoxal 5'-phosphate</name>
        <dbReference type="ChEBI" id="CHEBI:597326"/>
    </cofactor>
</comment>
<evidence type="ECO:0000256" key="4">
    <source>
        <dbReference type="ARBA" id="ARBA00023235"/>
    </source>
</evidence>